<evidence type="ECO:0000313" key="1">
    <source>
        <dbReference type="EMBL" id="WMV43122.1"/>
    </source>
</evidence>
<reference evidence="1" key="1">
    <citation type="submission" date="2023-08" db="EMBL/GenBank/DDBJ databases">
        <title>A de novo genome assembly of Solanum verrucosum Schlechtendal, a Mexican diploid species geographically isolated from the other diploid A-genome species in potato relatives.</title>
        <authorList>
            <person name="Hosaka K."/>
        </authorList>
    </citation>
    <scope>NUCLEOTIDE SEQUENCE</scope>
    <source>
        <tissue evidence="1">Young leaves</tissue>
    </source>
</reference>
<evidence type="ECO:0000313" key="2">
    <source>
        <dbReference type="Proteomes" id="UP001234989"/>
    </source>
</evidence>
<keyword evidence="2" id="KW-1185">Reference proteome</keyword>
<dbReference type="Gene3D" id="2.120.10.80">
    <property type="entry name" value="Kelch-type beta propeller"/>
    <property type="match status" value="1"/>
</dbReference>
<sequence length="148" mass="16335">MADAEQEIKQLTYKCMMLESSNTVCTRADEMIIDHTNDAHLKHEMIFLTGIYDVRAYASVAKLIGEFYVFGGGTATVWYDTVESYNTTDDEWTVLPCMKEKKGSLAGAALKDKIFAVGGGNGIGRLKCSPLGGTIASVNHDQWIKIWT</sequence>
<dbReference type="Proteomes" id="UP001234989">
    <property type="component" value="Chromosome 8"/>
</dbReference>
<dbReference type="Pfam" id="PF01344">
    <property type="entry name" value="Kelch_1"/>
    <property type="match status" value="1"/>
</dbReference>
<dbReference type="PANTHER" id="PTHR46034:SF39">
    <property type="entry name" value="KELCH-LIKE PROTEIN 3 ISOFORM X1"/>
    <property type="match status" value="1"/>
</dbReference>
<proteinExistence type="predicted"/>
<name>A0AAF0UBW8_SOLVR</name>
<dbReference type="EMBL" id="CP133619">
    <property type="protein sequence ID" value="WMV43122.1"/>
    <property type="molecule type" value="Genomic_DNA"/>
</dbReference>
<accession>A0AAF0UBW8</accession>
<dbReference type="InterPro" id="IPR006652">
    <property type="entry name" value="Kelch_1"/>
</dbReference>
<dbReference type="SUPFAM" id="SSF117281">
    <property type="entry name" value="Kelch motif"/>
    <property type="match status" value="1"/>
</dbReference>
<dbReference type="PANTHER" id="PTHR46034">
    <property type="match status" value="1"/>
</dbReference>
<gene>
    <name evidence="1" type="ORF">MTR67_036507</name>
</gene>
<organism evidence="1 2">
    <name type="scientific">Solanum verrucosum</name>
    <dbReference type="NCBI Taxonomy" id="315347"/>
    <lineage>
        <taxon>Eukaryota</taxon>
        <taxon>Viridiplantae</taxon>
        <taxon>Streptophyta</taxon>
        <taxon>Embryophyta</taxon>
        <taxon>Tracheophyta</taxon>
        <taxon>Spermatophyta</taxon>
        <taxon>Magnoliopsida</taxon>
        <taxon>eudicotyledons</taxon>
        <taxon>Gunneridae</taxon>
        <taxon>Pentapetalae</taxon>
        <taxon>asterids</taxon>
        <taxon>lamiids</taxon>
        <taxon>Solanales</taxon>
        <taxon>Solanaceae</taxon>
        <taxon>Solanoideae</taxon>
        <taxon>Solaneae</taxon>
        <taxon>Solanum</taxon>
    </lineage>
</organism>
<dbReference type="InterPro" id="IPR044832">
    <property type="entry name" value="NRP-like"/>
</dbReference>
<dbReference type="AlphaFoldDB" id="A0AAF0UBW8"/>
<dbReference type="InterPro" id="IPR015915">
    <property type="entry name" value="Kelch-typ_b-propeller"/>
</dbReference>
<dbReference type="GO" id="GO:0034976">
    <property type="term" value="P:response to endoplasmic reticulum stress"/>
    <property type="evidence" value="ECO:0007669"/>
    <property type="project" value="InterPro"/>
</dbReference>
<protein>
    <submittedName>
        <fullName evidence="1">Uncharacterized protein</fullName>
    </submittedName>
</protein>